<feature type="transmembrane region" description="Helical" evidence="5">
    <location>
        <begin position="160"/>
        <end position="179"/>
    </location>
</feature>
<reference evidence="6" key="4">
    <citation type="submission" date="2025-09" db="UniProtKB">
        <authorList>
            <consortium name="Ensembl"/>
        </authorList>
    </citation>
    <scope>IDENTIFICATION</scope>
</reference>
<reference evidence="6" key="2">
    <citation type="journal article" date="2008" name="Genome Biol.">
        <title>Improved genome assembly and evidence-based global gene model set for the chordate Ciona intestinalis: new insight into intron and operon populations.</title>
        <authorList>
            <person name="Satou Y."/>
            <person name="Mineta K."/>
            <person name="Ogasawara M."/>
            <person name="Sasakura Y."/>
            <person name="Shoguchi E."/>
            <person name="Ueno K."/>
            <person name="Yamada L."/>
            <person name="Matsumoto J."/>
            <person name="Wasserscheid J."/>
            <person name="Dewar K."/>
            <person name="Wiley G.B."/>
            <person name="Macmil S.L."/>
            <person name="Roe B.A."/>
            <person name="Zeller R.W."/>
            <person name="Hastings K.E."/>
            <person name="Lemaire P."/>
            <person name="Lindquist E."/>
            <person name="Endo T."/>
            <person name="Hotta K."/>
            <person name="Inaba K."/>
        </authorList>
    </citation>
    <scope>NUCLEOTIDE SEQUENCE [LARGE SCALE GENOMIC DNA]</scope>
    <source>
        <strain evidence="6">wild type</strain>
    </source>
</reference>
<dbReference type="Proteomes" id="UP000008144">
    <property type="component" value="Chromosome 7"/>
</dbReference>
<evidence type="ECO:0000313" key="7">
    <source>
        <dbReference type="Proteomes" id="UP000008144"/>
    </source>
</evidence>
<feature type="transmembrane region" description="Helical" evidence="5">
    <location>
        <begin position="43"/>
        <end position="63"/>
    </location>
</feature>
<evidence type="ECO:0000256" key="1">
    <source>
        <dbReference type="ARBA" id="ARBA00004141"/>
    </source>
</evidence>
<reference evidence="7" key="1">
    <citation type="journal article" date="2002" name="Science">
        <title>The draft genome of Ciona intestinalis: insights into chordate and vertebrate origins.</title>
        <authorList>
            <person name="Dehal P."/>
            <person name="Satou Y."/>
            <person name="Campbell R.K."/>
            <person name="Chapman J."/>
            <person name="Degnan B."/>
            <person name="De Tomaso A."/>
            <person name="Davidson B."/>
            <person name="Di Gregorio A."/>
            <person name="Gelpke M."/>
            <person name="Goodstein D.M."/>
            <person name="Harafuji N."/>
            <person name="Hastings K.E."/>
            <person name="Ho I."/>
            <person name="Hotta K."/>
            <person name="Huang W."/>
            <person name="Kawashima T."/>
            <person name="Lemaire P."/>
            <person name="Martinez D."/>
            <person name="Meinertzhagen I.A."/>
            <person name="Necula S."/>
            <person name="Nonaka M."/>
            <person name="Putnam N."/>
            <person name="Rash S."/>
            <person name="Saiga H."/>
            <person name="Satake M."/>
            <person name="Terry A."/>
            <person name="Yamada L."/>
            <person name="Wang H.G."/>
            <person name="Awazu S."/>
            <person name="Azumi K."/>
            <person name="Boore J."/>
            <person name="Branno M."/>
            <person name="Chin-Bow S."/>
            <person name="DeSantis R."/>
            <person name="Doyle S."/>
            <person name="Francino P."/>
            <person name="Keys D.N."/>
            <person name="Haga S."/>
            <person name="Hayashi H."/>
            <person name="Hino K."/>
            <person name="Imai K.S."/>
            <person name="Inaba K."/>
            <person name="Kano S."/>
            <person name="Kobayashi K."/>
            <person name="Kobayashi M."/>
            <person name="Lee B.I."/>
            <person name="Makabe K.W."/>
            <person name="Manohar C."/>
            <person name="Matassi G."/>
            <person name="Medina M."/>
            <person name="Mochizuki Y."/>
            <person name="Mount S."/>
            <person name="Morishita T."/>
            <person name="Miura S."/>
            <person name="Nakayama A."/>
            <person name="Nishizaka S."/>
            <person name="Nomoto H."/>
            <person name="Ohta F."/>
            <person name="Oishi K."/>
            <person name="Rigoutsos I."/>
            <person name="Sano M."/>
            <person name="Sasaki A."/>
            <person name="Sasakura Y."/>
            <person name="Shoguchi E."/>
            <person name="Shin-i T."/>
            <person name="Spagnuolo A."/>
            <person name="Stainier D."/>
            <person name="Suzuki M.M."/>
            <person name="Tassy O."/>
            <person name="Takatori N."/>
            <person name="Tokuoka M."/>
            <person name="Yagi K."/>
            <person name="Yoshizaki F."/>
            <person name="Wada S."/>
            <person name="Zhang C."/>
            <person name="Hyatt P.D."/>
            <person name="Larimer F."/>
            <person name="Detter C."/>
            <person name="Doggett N."/>
            <person name="Glavina T."/>
            <person name="Hawkins T."/>
            <person name="Richardson P."/>
            <person name="Lucas S."/>
            <person name="Kohara Y."/>
            <person name="Levine M."/>
            <person name="Satoh N."/>
            <person name="Rokhsar D.S."/>
        </authorList>
    </citation>
    <scope>NUCLEOTIDE SEQUENCE [LARGE SCALE GENOMIC DNA]</scope>
</reference>
<feature type="transmembrane region" description="Helical" evidence="5">
    <location>
        <begin position="72"/>
        <end position="93"/>
    </location>
</feature>
<dbReference type="HOGENOM" id="CLU_001265_34_1_1"/>
<dbReference type="GO" id="GO:0016020">
    <property type="term" value="C:membrane"/>
    <property type="evidence" value="ECO:0007669"/>
    <property type="project" value="UniProtKB-SubCell"/>
</dbReference>
<dbReference type="Gene3D" id="1.20.1250.20">
    <property type="entry name" value="MFS general substrate transporter like domains"/>
    <property type="match status" value="1"/>
</dbReference>
<evidence type="ECO:0000256" key="3">
    <source>
        <dbReference type="ARBA" id="ARBA00022989"/>
    </source>
</evidence>
<dbReference type="SUPFAM" id="SSF103473">
    <property type="entry name" value="MFS general substrate transporter"/>
    <property type="match status" value="1"/>
</dbReference>
<dbReference type="EMBL" id="EAAA01002467">
    <property type="status" value="NOT_ANNOTATED_CDS"/>
    <property type="molecule type" value="Genomic_DNA"/>
</dbReference>
<evidence type="ECO:0000256" key="5">
    <source>
        <dbReference type="SAM" id="Phobius"/>
    </source>
</evidence>
<keyword evidence="4 5" id="KW-0472">Membrane</keyword>
<dbReference type="OMA" id="TISTMFC"/>
<dbReference type="InParanoid" id="F6WK64"/>
<evidence type="ECO:0000256" key="2">
    <source>
        <dbReference type="ARBA" id="ARBA00022692"/>
    </source>
</evidence>
<feature type="transmembrane region" description="Helical" evidence="5">
    <location>
        <begin position="99"/>
        <end position="119"/>
    </location>
</feature>
<proteinExistence type="predicted"/>
<dbReference type="Ensembl" id="ENSCINT00000022747.2">
    <property type="protein sequence ID" value="ENSCINP00000022501.2"/>
    <property type="gene ID" value="ENSCING00000011886.2"/>
</dbReference>
<feature type="transmembrane region" description="Helical" evidence="5">
    <location>
        <begin position="12"/>
        <end position="31"/>
    </location>
</feature>
<comment type="subcellular location">
    <subcellularLocation>
        <location evidence="1">Membrane</location>
        <topology evidence="1">Multi-pass membrane protein</topology>
    </subcellularLocation>
</comment>
<dbReference type="InterPro" id="IPR036259">
    <property type="entry name" value="MFS_trans_sf"/>
</dbReference>
<keyword evidence="7" id="KW-1185">Reference proteome</keyword>
<organism evidence="6 7">
    <name type="scientific">Ciona intestinalis</name>
    <name type="common">Transparent sea squirt</name>
    <name type="synonym">Ascidia intestinalis</name>
    <dbReference type="NCBI Taxonomy" id="7719"/>
    <lineage>
        <taxon>Eukaryota</taxon>
        <taxon>Metazoa</taxon>
        <taxon>Chordata</taxon>
        <taxon>Tunicata</taxon>
        <taxon>Ascidiacea</taxon>
        <taxon>Phlebobranchia</taxon>
        <taxon>Cionidae</taxon>
        <taxon>Ciona</taxon>
    </lineage>
</organism>
<evidence type="ECO:0000313" key="6">
    <source>
        <dbReference type="Ensembl" id="ENSCINP00000022501.2"/>
    </source>
</evidence>
<feature type="transmembrane region" description="Helical" evidence="5">
    <location>
        <begin position="131"/>
        <end position="154"/>
    </location>
</feature>
<sequence>MREMLKHPSLIWRLVVITSGWAVVNVMYYAIALNTNNLTGDRFLNMLYGGIAEIVGVLLYFFVVSKWGCRDCYCAILCIGAVVLAVTPLFALWNPVVVTISTMFCKLCTSICFNIIFVYTPQLFPTCIRNFATGISSAGGRIGSIISPFVMHAGGSGSSVVPSIAVAVAALGSTTAVLFRLPAIQTENLPQTVDEALAMKSVFSIPCFKIRDVTNAVITNDEQNDQDNQRFLTARI</sequence>
<name>F6WK64_CIOIN</name>
<dbReference type="PANTHER" id="PTHR24064">
    <property type="entry name" value="SOLUTE CARRIER FAMILY 22 MEMBER"/>
    <property type="match status" value="1"/>
</dbReference>
<dbReference type="GeneTree" id="ENSGT00940000162538"/>
<dbReference type="AlphaFoldDB" id="F6WK64"/>
<evidence type="ECO:0008006" key="8">
    <source>
        <dbReference type="Google" id="ProtNLM"/>
    </source>
</evidence>
<accession>F6WK64</accession>
<keyword evidence="3 5" id="KW-1133">Transmembrane helix</keyword>
<reference evidence="6" key="3">
    <citation type="submission" date="2025-08" db="UniProtKB">
        <authorList>
            <consortium name="Ensembl"/>
        </authorList>
    </citation>
    <scope>IDENTIFICATION</scope>
</reference>
<keyword evidence="2 5" id="KW-0812">Transmembrane</keyword>
<protein>
    <recommendedName>
        <fullName evidence="8">Major facilitator superfamily (MFS) profile domain-containing protein</fullName>
    </recommendedName>
</protein>
<dbReference type="STRING" id="7719.ENSCINP00000022501"/>
<evidence type="ECO:0000256" key="4">
    <source>
        <dbReference type="ARBA" id="ARBA00023136"/>
    </source>
</evidence>